<reference evidence="1 2" key="1">
    <citation type="journal article" date="2015" name="Nature">
        <title>rRNA introns, odd ribosomes, and small enigmatic genomes across a large radiation of phyla.</title>
        <authorList>
            <person name="Brown C.T."/>
            <person name="Hug L.A."/>
            <person name="Thomas B.C."/>
            <person name="Sharon I."/>
            <person name="Castelle C.J."/>
            <person name="Singh A."/>
            <person name="Wilkins M.J."/>
            <person name="Williams K.H."/>
            <person name="Banfield J.F."/>
        </authorList>
    </citation>
    <scope>NUCLEOTIDE SEQUENCE [LARGE SCALE GENOMIC DNA]</scope>
</reference>
<evidence type="ECO:0000313" key="2">
    <source>
        <dbReference type="Proteomes" id="UP000033881"/>
    </source>
</evidence>
<gene>
    <name evidence="1" type="ORF">UT24_C0033G0009</name>
</gene>
<name>A0A0G0PL48_9BACT</name>
<dbReference type="AlphaFoldDB" id="A0A0G0PL48"/>
<dbReference type="EMBL" id="LBWB01000033">
    <property type="protein sequence ID" value="KKQ98854.1"/>
    <property type="molecule type" value="Genomic_DNA"/>
</dbReference>
<dbReference type="Proteomes" id="UP000033881">
    <property type="component" value="Unassembled WGS sequence"/>
</dbReference>
<accession>A0A0G0PL48</accession>
<sequence length="76" mass="8820">MAHFVFELSEVWQQRVVVEADSLDEAESEALTASGNVVHLQREDKDDFEYSHTLDYVSNGREATPEEITIYRRETE</sequence>
<dbReference type="STRING" id="1618574.UT24_C0033G0009"/>
<proteinExistence type="predicted"/>
<protein>
    <submittedName>
        <fullName evidence="1">Uncharacterized protein</fullName>
    </submittedName>
</protein>
<evidence type="ECO:0000313" key="1">
    <source>
        <dbReference type="EMBL" id="KKQ98854.1"/>
    </source>
</evidence>
<comment type="caution">
    <text evidence="1">The sequence shown here is derived from an EMBL/GenBank/DDBJ whole genome shotgun (WGS) entry which is preliminary data.</text>
</comment>
<organism evidence="1 2">
    <name type="scientific">Candidatus Woesebacteria bacterium GW2011_GWB1_39_12</name>
    <dbReference type="NCBI Taxonomy" id="1618574"/>
    <lineage>
        <taxon>Bacteria</taxon>
        <taxon>Candidatus Woeseibacteriota</taxon>
    </lineage>
</organism>